<dbReference type="GO" id="GO:0005634">
    <property type="term" value="C:nucleus"/>
    <property type="evidence" value="ECO:0007669"/>
    <property type="project" value="UniProtKB-SubCell"/>
</dbReference>
<evidence type="ECO:0000313" key="10">
    <source>
        <dbReference type="Proteomes" id="UP001164286"/>
    </source>
</evidence>
<keyword evidence="10" id="KW-1185">Reference proteome</keyword>
<comment type="caution">
    <text evidence="9">The sequence shown here is derived from an EMBL/GenBank/DDBJ whole genome shotgun (WGS) entry which is preliminary data.</text>
</comment>
<comment type="similarity">
    <text evidence="6">Belongs to the MEF2 family.</text>
</comment>
<feature type="compositionally biased region" description="Low complexity" evidence="7">
    <location>
        <begin position="449"/>
        <end position="472"/>
    </location>
</feature>
<dbReference type="Proteomes" id="UP001164286">
    <property type="component" value="Unassembled WGS sequence"/>
</dbReference>
<comment type="subcellular location">
    <subcellularLocation>
        <location evidence="1">Nucleus</location>
    </subcellularLocation>
</comment>
<feature type="region of interest" description="Disordered" evidence="7">
    <location>
        <begin position="338"/>
        <end position="545"/>
    </location>
</feature>
<feature type="region of interest" description="Disordered" evidence="7">
    <location>
        <begin position="87"/>
        <end position="193"/>
    </location>
</feature>
<feature type="compositionally biased region" description="Basic and acidic residues" evidence="7">
    <location>
        <begin position="121"/>
        <end position="146"/>
    </location>
</feature>
<keyword evidence="2" id="KW-0805">Transcription regulation</keyword>
<feature type="domain" description="MADS-box" evidence="8">
    <location>
        <begin position="1"/>
        <end position="61"/>
    </location>
</feature>
<dbReference type="InterPro" id="IPR002100">
    <property type="entry name" value="TF_MADSbox"/>
</dbReference>
<dbReference type="GO" id="GO:0000977">
    <property type="term" value="F:RNA polymerase II transcription regulatory region sequence-specific DNA binding"/>
    <property type="evidence" value="ECO:0007669"/>
    <property type="project" value="InterPro"/>
</dbReference>
<evidence type="ECO:0000256" key="6">
    <source>
        <dbReference type="ARBA" id="ARBA00025805"/>
    </source>
</evidence>
<keyword evidence="4" id="KW-0804">Transcription</keyword>
<dbReference type="InterPro" id="IPR036879">
    <property type="entry name" value="TF_MADSbox_sf"/>
</dbReference>
<dbReference type="CDD" id="cd00265">
    <property type="entry name" value="MADS_MEF2_like"/>
    <property type="match status" value="1"/>
</dbReference>
<feature type="compositionally biased region" description="Acidic residues" evidence="7">
    <location>
        <begin position="91"/>
        <end position="101"/>
    </location>
</feature>
<dbReference type="PRINTS" id="PR00404">
    <property type="entry name" value="MADSDOMAIN"/>
</dbReference>
<keyword evidence="3" id="KW-0238">DNA-binding</keyword>
<feature type="compositionally biased region" description="Basic residues" evidence="7">
    <location>
        <begin position="389"/>
        <end position="401"/>
    </location>
</feature>
<feature type="compositionally biased region" description="Low complexity" evidence="7">
    <location>
        <begin position="366"/>
        <end position="383"/>
    </location>
</feature>
<evidence type="ECO:0000256" key="5">
    <source>
        <dbReference type="ARBA" id="ARBA00023242"/>
    </source>
</evidence>
<evidence type="ECO:0000256" key="4">
    <source>
        <dbReference type="ARBA" id="ARBA00023163"/>
    </source>
</evidence>
<dbReference type="SMART" id="SM00432">
    <property type="entry name" value="MADS"/>
    <property type="match status" value="1"/>
</dbReference>
<feature type="compositionally biased region" description="Gly residues" evidence="7">
    <location>
        <begin position="473"/>
        <end position="501"/>
    </location>
</feature>
<name>A0AA38HD80_9TREE</name>
<protein>
    <recommendedName>
        <fullName evidence="8">MADS-box domain-containing protein</fullName>
    </recommendedName>
</protein>
<accession>A0AA38HD80</accession>
<proteinExistence type="inferred from homology"/>
<dbReference type="InterPro" id="IPR033896">
    <property type="entry name" value="MEF2-like_N"/>
</dbReference>
<feature type="compositionally biased region" description="Gly residues" evidence="7">
    <location>
        <begin position="338"/>
        <end position="357"/>
    </location>
</feature>
<dbReference type="SUPFAM" id="SSF55455">
    <property type="entry name" value="SRF-like"/>
    <property type="match status" value="1"/>
</dbReference>
<dbReference type="Gene3D" id="3.40.1810.10">
    <property type="entry name" value="Transcription factor, MADS-box"/>
    <property type="match status" value="1"/>
</dbReference>
<keyword evidence="5" id="KW-0539">Nucleus</keyword>
<dbReference type="PANTHER" id="PTHR48019">
    <property type="entry name" value="SERUM RESPONSE FACTOR HOMOLOG"/>
    <property type="match status" value="1"/>
</dbReference>
<gene>
    <name evidence="9" type="ORF">MKK02DRAFT_42370</name>
</gene>
<feature type="compositionally biased region" description="Low complexity" evidence="7">
    <location>
        <begin position="402"/>
        <end position="422"/>
    </location>
</feature>
<feature type="compositionally biased region" description="Basic and acidic residues" evidence="7">
    <location>
        <begin position="518"/>
        <end position="529"/>
    </location>
</feature>
<evidence type="ECO:0000256" key="1">
    <source>
        <dbReference type="ARBA" id="ARBA00004123"/>
    </source>
</evidence>
<dbReference type="PROSITE" id="PS50066">
    <property type="entry name" value="MADS_BOX_2"/>
    <property type="match status" value="1"/>
</dbReference>
<sequence>MGRKKIEIRPLADERNRNVTFLKRKAGLMKKAWELSVLCGADVSLMIFAANGKAYEFSSQELDTELDRYLEYEGLIERRRAPEFAAMQEAGESDDDDEEEGAGTGKGGKAKGGKGAAGAADGDKKPVKSLKGKEVYKVKMPSRREIGAASDKKRKRGDKEGQGRPQQGFIDGLVSDSDGDERSRDGSDMANLNYAMNLGPSTAAAQTLASFPSSLPPSHAHPYAQPSYFRSSANPLSALQSSPQLKPHLDAYSPVYGHSAPLPSSAPSMNFPPTMGGLQWDPALLQRYAEFQLQQNHQRQHRLLLQRQREQLALMGVGVGAEGERRLLDDIFGAGGASGRGSAGDGGYPSAGIGGGDTNFLWPTFNTPQQSLPHQQQQQQQAPPQQPQQHHHILHHQHQHQSQHQNHTNTHTQNQNHTPHPTSSVTPDTVPARQHSYYTDDFDFDHRSQSQQPQTQASMSQSQTTHPTPGAGSADGTGTGTAGGSGGTGGTPWYTGLGGDVGRGEEVTYTSPSDFEEMIGRKRAGEEMGHGQGPGQGVGDKRIRV</sequence>
<evidence type="ECO:0000259" key="8">
    <source>
        <dbReference type="PROSITE" id="PS50066"/>
    </source>
</evidence>
<dbReference type="GO" id="GO:0045944">
    <property type="term" value="P:positive regulation of transcription by RNA polymerase II"/>
    <property type="evidence" value="ECO:0007669"/>
    <property type="project" value="InterPro"/>
</dbReference>
<dbReference type="RefSeq" id="XP_052947764.1">
    <property type="nucleotide sequence ID" value="XM_053091951.1"/>
</dbReference>
<dbReference type="GeneID" id="77731156"/>
<dbReference type="GO" id="GO:0046983">
    <property type="term" value="F:protein dimerization activity"/>
    <property type="evidence" value="ECO:0007669"/>
    <property type="project" value="InterPro"/>
</dbReference>
<organism evidence="9 10">
    <name type="scientific">Dioszegia hungarica</name>
    <dbReference type="NCBI Taxonomy" id="4972"/>
    <lineage>
        <taxon>Eukaryota</taxon>
        <taxon>Fungi</taxon>
        <taxon>Dikarya</taxon>
        <taxon>Basidiomycota</taxon>
        <taxon>Agaricomycotina</taxon>
        <taxon>Tremellomycetes</taxon>
        <taxon>Tremellales</taxon>
        <taxon>Bulleribasidiaceae</taxon>
        <taxon>Dioszegia</taxon>
    </lineage>
</organism>
<evidence type="ECO:0000256" key="7">
    <source>
        <dbReference type="SAM" id="MobiDB-lite"/>
    </source>
</evidence>
<dbReference type="Pfam" id="PF00319">
    <property type="entry name" value="SRF-TF"/>
    <property type="match status" value="1"/>
</dbReference>
<dbReference type="InterPro" id="IPR050142">
    <property type="entry name" value="MADS-box/MEF2_TF"/>
</dbReference>
<evidence type="ECO:0000256" key="3">
    <source>
        <dbReference type="ARBA" id="ARBA00023125"/>
    </source>
</evidence>
<reference evidence="9" key="1">
    <citation type="journal article" date="2022" name="G3 (Bethesda)">
        <title>High quality genome of the basidiomycete yeast Dioszegia hungarica PDD-24b-2 isolated from cloud water.</title>
        <authorList>
            <person name="Jarrige D."/>
            <person name="Haridas S."/>
            <person name="Bleykasten-Grosshans C."/>
            <person name="Joly M."/>
            <person name="Nadalig T."/>
            <person name="Sancelme M."/>
            <person name="Vuilleumier S."/>
            <person name="Grigoriev I.V."/>
            <person name="Amato P."/>
            <person name="Bringel F."/>
        </authorList>
    </citation>
    <scope>NUCLEOTIDE SEQUENCE</scope>
    <source>
        <strain evidence="9">PDD-24b-2</strain>
    </source>
</reference>
<dbReference type="EMBL" id="JAKWFO010000003">
    <property type="protein sequence ID" value="KAI9637987.1"/>
    <property type="molecule type" value="Genomic_DNA"/>
</dbReference>
<evidence type="ECO:0000256" key="2">
    <source>
        <dbReference type="ARBA" id="ARBA00023015"/>
    </source>
</evidence>
<dbReference type="AlphaFoldDB" id="A0AA38HD80"/>
<evidence type="ECO:0000313" key="9">
    <source>
        <dbReference type="EMBL" id="KAI9637987.1"/>
    </source>
</evidence>